<name>A0A081NZ58_9BACL</name>
<dbReference type="AlphaFoldDB" id="A0A081NZ58"/>
<dbReference type="Proteomes" id="UP000028123">
    <property type="component" value="Unassembled WGS sequence"/>
</dbReference>
<accession>A0A081NZ58</accession>
<gene>
    <name evidence="1" type="ORF">ET33_14760</name>
</gene>
<evidence type="ECO:0000313" key="1">
    <source>
        <dbReference type="EMBL" id="KEQ23731.1"/>
    </source>
</evidence>
<dbReference type="OrthoDB" id="2633045at2"/>
<dbReference type="EMBL" id="JNVM01000020">
    <property type="protein sequence ID" value="KEQ23731.1"/>
    <property type="molecule type" value="Genomic_DNA"/>
</dbReference>
<comment type="caution">
    <text evidence="1">The sequence shown here is derived from an EMBL/GenBank/DDBJ whole genome shotgun (WGS) entry which is preliminary data.</text>
</comment>
<evidence type="ECO:0000313" key="2">
    <source>
        <dbReference type="Proteomes" id="UP000028123"/>
    </source>
</evidence>
<organism evidence="1 2">
    <name type="scientific">Paenibacillus tyrfis</name>
    <dbReference type="NCBI Taxonomy" id="1501230"/>
    <lineage>
        <taxon>Bacteria</taxon>
        <taxon>Bacillati</taxon>
        <taxon>Bacillota</taxon>
        <taxon>Bacilli</taxon>
        <taxon>Bacillales</taxon>
        <taxon>Paenibacillaceae</taxon>
        <taxon>Paenibacillus</taxon>
    </lineage>
</organism>
<keyword evidence="2" id="KW-1185">Reference proteome</keyword>
<dbReference type="InterPro" id="IPR018755">
    <property type="entry name" value="Phage_Mu_Gp48"/>
</dbReference>
<reference evidence="1 2" key="1">
    <citation type="submission" date="2014-06" db="EMBL/GenBank/DDBJ databases">
        <title>Draft genome sequence of Paenibacillus sp. MSt1.</title>
        <authorList>
            <person name="Aw Y.K."/>
            <person name="Ong K.S."/>
            <person name="Gan H.M."/>
            <person name="Lee S.M."/>
        </authorList>
    </citation>
    <scope>NUCLEOTIDE SEQUENCE [LARGE SCALE GENOMIC DNA]</scope>
    <source>
        <strain evidence="1 2">MSt1</strain>
    </source>
</reference>
<dbReference type="Pfam" id="PF10076">
    <property type="entry name" value="Phage_Mu_Gp48"/>
    <property type="match status" value="1"/>
</dbReference>
<sequence>MPKLMEYLPEHFHEIKEMKELNRTEDEEIEAIAQAVRQFLDNQFVTTAQEWVIKRREDMVGIRADSAVETLEFRRNRLINRYSTRPPFTVRYLQSRLDSLIGPGVAKVEVDGQNFILKITMGVPDAAYFKEIEHTVQIVKPANLVYNQATSLADRVGLEERIWKTPLTRMTRLSTTWKLGSTPFANRGKEVQVK</sequence>
<dbReference type="RefSeq" id="WP_036687681.1">
    <property type="nucleotide sequence ID" value="NZ_JNVM01000020.1"/>
</dbReference>
<dbReference type="eggNOG" id="COG4385">
    <property type="taxonomic scope" value="Bacteria"/>
</dbReference>
<protein>
    <submittedName>
        <fullName evidence="1">Phage portal protein</fullName>
    </submittedName>
</protein>
<proteinExistence type="predicted"/>